<feature type="region of interest" description="Disordered" evidence="1">
    <location>
        <begin position="21"/>
        <end position="40"/>
    </location>
</feature>
<comment type="caution">
    <text evidence="2">The sequence shown here is derived from an EMBL/GenBank/DDBJ whole genome shotgun (WGS) entry which is preliminary data.</text>
</comment>
<protein>
    <submittedName>
        <fullName evidence="2">10692_t:CDS:1</fullName>
    </submittedName>
</protein>
<feature type="non-terminal residue" evidence="2">
    <location>
        <position position="40"/>
    </location>
</feature>
<sequence>EEFILKTNKKILEEMSYELEDSSGESGKEMLNIFEDNKDL</sequence>
<name>A0A9N9HVM8_FUNMO</name>
<dbReference type="EMBL" id="CAJVPP010010143">
    <property type="protein sequence ID" value="CAG8708827.1"/>
    <property type="molecule type" value="Genomic_DNA"/>
</dbReference>
<evidence type="ECO:0000313" key="3">
    <source>
        <dbReference type="Proteomes" id="UP000789375"/>
    </source>
</evidence>
<dbReference type="Proteomes" id="UP000789375">
    <property type="component" value="Unassembled WGS sequence"/>
</dbReference>
<keyword evidence="3" id="KW-1185">Reference proteome</keyword>
<organism evidence="2 3">
    <name type="scientific">Funneliformis mosseae</name>
    <name type="common">Endomycorrhizal fungus</name>
    <name type="synonym">Glomus mosseae</name>
    <dbReference type="NCBI Taxonomy" id="27381"/>
    <lineage>
        <taxon>Eukaryota</taxon>
        <taxon>Fungi</taxon>
        <taxon>Fungi incertae sedis</taxon>
        <taxon>Mucoromycota</taxon>
        <taxon>Glomeromycotina</taxon>
        <taxon>Glomeromycetes</taxon>
        <taxon>Glomerales</taxon>
        <taxon>Glomeraceae</taxon>
        <taxon>Funneliformis</taxon>
    </lineage>
</organism>
<proteinExistence type="predicted"/>
<reference evidence="2" key="1">
    <citation type="submission" date="2021-06" db="EMBL/GenBank/DDBJ databases">
        <authorList>
            <person name="Kallberg Y."/>
            <person name="Tangrot J."/>
            <person name="Rosling A."/>
        </authorList>
    </citation>
    <scope>NUCLEOTIDE SEQUENCE</scope>
    <source>
        <strain evidence="2">87-6 pot B 2015</strain>
    </source>
</reference>
<accession>A0A9N9HVM8</accession>
<evidence type="ECO:0000313" key="2">
    <source>
        <dbReference type="EMBL" id="CAG8708827.1"/>
    </source>
</evidence>
<dbReference type="AlphaFoldDB" id="A0A9N9HVM8"/>
<gene>
    <name evidence="2" type="ORF">FMOSSE_LOCUS14197</name>
</gene>
<evidence type="ECO:0000256" key="1">
    <source>
        <dbReference type="SAM" id="MobiDB-lite"/>
    </source>
</evidence>